<keyword evidence="2 9" id="KW-0812">Transmembrane</keyword>
<feature type="transmembrane region" description="Helical" evidence="9">
    <location>
        <begin position="74"/>
        <end position="99"/>
    </location>
</feature>
<evidence type="ECO:0000256" key="1">
    <source>
        <dbReference type="ARBA" id="ARBA00004141"/>
    </source>
</evidence>
<feature type="transmembrane region" description="Helical" evidence="9">
    <location>
        <begin position="198"/>
        <end position="226"/>
    </location>
</feature>
<keyword evidence="5 9" id="KW-0472">Membrane</keyword>
<reference evidence="12" key="1">
    <citation type="submission" date="2025-08" db="UniProtKB">
        <authorList>
            <consortium name="RefSeq"/>
        </authorList>
    </citation>
    <scope>IDENTIFICATION</scope>
</reference>
<feature type="transmembrane region" description="Helical" evidence="9">
    <location>
        <begin position="36"/>
        <end position="62"/>
    </location>
</feature>
<evidence type="ECO:0000256" key="7">
    <source>
        <dbReference type="ARBA" id="ARBA00023224"/>
    </source>
</evidence>
<dbReference type="PROSITE" id="PS50262">
    <property type="entry name" value="G_PROTEIN_RECEP_F1_2"/>
    <property type="match status" value="1"/>
</dbReference>
<gene>
    <name evidence="12" type="primary">LOC106813079</name>
</gene>
<evidence type="ECO:0000256" key="3">
    <source>
        <dbReference type="ARBA" id="ARBA00022989"/>
    </source>
</evidence>
<dbReference type="PANTHER" id="PTHR45695">
    <property type="entry name" value="LEUCOKININ RECEPTOR-RELATED"/>
    <property type="match status" value="1"/>
</dbReference>
<organism evidence="11 12">
    <name type="scientific">Priapulus caudatus</name>
    <name type="common">Priapulid worm</name>
    <dbReference type="NCBI Taxonomy" id="37621"/>
    <lineage>
        <taxon>Eukaryota</taxon>
        <taxon>Metazoa</taxon>
        <taxon>Ecdysozoa</taxon>
        <taxon>Scalidophora</taxon>
        <taxon>Priapulida</taxon>
        <taxon>Priapulimorpha</taxon>
        <taxon>Priapulimorphida</taxon>
        <taxon>Priapulidae</taxon>
        <taxon>Priapulus</taxon>
    </lineage>
</organism>
<dbReference type="RefSeq" id="XP_014672616.1">
    <property type="nucleotide sequence ID" value="XM_014817130.1"/>
</dbReference>
<evidence type="ECO:0000313" key="11">
    <source>
        <dbReference type="Proteomes" id="UP000695022"/>
    </source>
</evidence>
<evidence type="ECO:0000256" key="6">
    <source>
        <dbReference type="ARBA" id="ARBA00023170"/>
    </source>
</evidence>
<feature type="compositionally biased region" description="Polar residues" evidence="8">
    <location>
        <begin position="349"/>
        <end position="368"/>
    </location>
</feature>
<keyword evidence="11" id="KW-1185">Reference proteome</keyword>
<feature type="transmembrane region" description="Helical" evidence="9">
    <location>
        <begin position="283"/>
        <end position="305"/>
    </location>
</feature>
<dbReference type="Gene3D" id="1.20.1070.10">
    <property type="entry name" value="Rhodopsin 7-helix transmembrane proteins"/>
    <property type="match status" value="1"/>
</dbReference>
<sequence>MDDIAAMEYLDYLNMSAANRSTALLPSDNWAPLHTIVGPVACAAIAVLGIVGNVLVILSVLLSPYMRGKHENWLVVNLAVINLLFVSVCVPLFGAHWSLESWPFGREMCRFFNYTVLLSYLLAIYTLLLMAVERYLVALDPTKSRRRFCLASMAAIWIVFGTLTTLYALRHTTVYSRALTPGGQRKTYCLPRGLSLRIFFGFMFGIGYVVPLIVIAALYVAILFLISRSGRSVTCYGQMKRATLPLAALVIAFGVAWLPYYVISLESLYGELWIRSSVHADWIHLLATVSAYLHACVNPLIYALFSPVFRRRFWQLTRCRREDDVIYGTMKSEEQGDMGDDDDQEESLSKVSSATENVALSEQVTTSI</sequence>
<evidence type="ECO:0000256" key="4">
    <source>
        <dbReference type="ARBA" id="ARBA00023040"/>
    </source>
</evidence>
<evidence type="ECO:0000256" key="9">
    <source>
        <dbReference type="SAM" id="Phobius"/>
    </source>
</evidence>
<protein>
    <submittedName>
        <fullName evidence="12">Allatostatin-A receptor-like</fullName>
    </submittedName>
</protein>
<dbReference type="Proteomes" id="UP000695022">
    <property type="component" value="Unplaced"/>
</dbReference>
<feature type="region of interest" description="Disordered" evidence="8">
    <location>
        <begin position="330"/>
        <end position="368"/>
    </location>
</feature>
<evidence type="ECO:0000256" key="5">
    <source>
        <dbReference type="ARBA" id="ARBA00023136"/>
    </source>
</evidence>
<accession>A0ABM1EK95</accession>
<feature type="domain" description="G-protein coupled receptors family 1 profile" evidence="10">
    <location>
        <begin position="52"/>
        <end position="302"/>
    </location>
</feature>
<comment type="subcellular location">
    <subcellularLocation>
        <location evidence="1">Membrane</location>
        <topology evidence="1">Multi-pass membrane protein</topology>
    </subcellularLocation>
</comment>
<dbReference type="GeneID" id="106813079"/>
<evidence type="ECO:0000256" key="2">
    <source>
        <dbReference type="ARBA" id="ARBA00022692"/>
    </source>
</evidence>
<dbReference type="Pfam" id="PF00001">
    <property type="entry name" value="7tm_1"/>
    <property type="match status" value="1"/>
</dbReference>
<keyword evidence="7" id="KW-0807">Transducer</keyword>
<keyword evidence="3 9" id="KW-1133">Transmembrane helix</keyword>
<feature type="transmembrane region" description="Helical" evidence="9">
    <location>
        <begin position="111"/>
        <end position="136"/>
    </location>
</feature>
<name>A0ABM1EK95_PRICU</name>
<dbReference type="InterPro" id="IPR017452">
    <property type="entry name" value="GPCR_Rhodpsn_7TM"/>
</dbReference>
<feature type="transmembrane region" description="Helical" evidence="9">
    <location>
        <begin position="148"/>
        <end position="169"/>
    </location>
</feature>
<keyword evidence="6" id="KW-0675">Receptor</keyword>
<dbReference type="PANTHER" id="PTHR45695:SF9">
    <property type="entry name" value="LEUCOKININ RECEPTOR"/>
    <property type="match status" value="1"/>
</dbReference>
<evidence type="ECO:0000256" key="8">
    <source>
        <dbReference type="SAM" id="MobiDB-lite"/>
    </source>
</evidence>
<dbReference type="PRINTS" id="PR00237">
    <property type="entry name" value="GPCRRHODOPSN"/>
</dbReference>
<evidence type="ECO:0000313" key="12">
    <source>
        <dbReference type="RefSeq" id="XP_014672616.1"/>
    </source>
</evidence>
<keyword evidence="4" id="KW-0297">G-protein coupled receptor</keyword>
<evidence type="ECO:0000259" key="10">
    <source>
        <dbReference type="PROSITE" id="PS50262"/>
    </source>
</evidence>
<dbReference type="InterPro" id="IPR000276">
    <property type="entry name" value="GPCR_Rhodpsn"/>
</dbReference>
<proteinExistence type="predicted"/>
<feature type="transmembrane region" description="Helical" evidence="9">
    <location>
        <begin position="246"/>
        <end position="263"/>
    </location>
</feature>
<dbReference type="SUPFAM" id="SSF81321">
    <property type="entry name" value="Family A G protein-coupled receptor-like"/>
    <property type="match status" value="1"/>
</dbReference>
<feature type="compositionally biased region" description="Acidic residues" evidence="8">
    <location>
        <begin position="335"/>
        <end position="346"/>
    </location>
</feature>